<dbReference type="Proteomes" id="UP000049855">
    <property type="component" value="Unassembled WGS sequence"/>
</dbReference>
<dbReference type="Gene3D" id="3.10.490.10">
    <property type="entry name" value="Gamma-glutamyl cyclotransferase-like"/>
    <property type="match status" value="1"/>
</dbReference>
<accession>A0A0U1L7W8</accession>
<organism evidence="5 6">
    <name type="scientific">Sporomusa ovata</name>
    <dbReference type="NCBI Taxonomy" id="2378"/>
    <lineage>
        <taxon>Bacteria</taxon>
        <taxon>Bacillati</taxon>
        <taxon>Bacillota</taxon>
        <taxon>Negativicutes</taxon>
        <taxon>Selenomonadales</taxon>
        <taxon>Sporomusaceae</taxon>
        <taxon>Sporomusa</taxon>
    </lineage>
</organism>
<dbReference type="InterPro" id="IPR036568">
    <property type="entry name" value="GGCT-like_sf"/>
</dbReference>
<evidence type="ECO:0000313" key="6">
    <source>
        <dbReference type="Proteomes" id="UP000049855"/>
    </source>
</evidence>
<keyword evidence="1" id="KW-0456">Lyase</keyword>
<dbReference type="PANTHER" id="PTHR12935:SF0">
    <property type="entry name" value="GAMMA-GLUTAMYLCYCLOTRANSFERASE"/>
    <property type="match status" value="1"/>
</dbReference>
<evidence type="ECO:0000259" key="4">
    <source>
        <dbReference type="Pfam" id="PF06094"/>
    </source>
</evidence>
<evidence type="ECO:0000256" key="3">
    <source>
        <dbReference type="PIRSR" id="PIRSR617939-2"/>
    </source>
</evidence>
<dbReference type="EMBL" id="CTRP01000016">
    <property type="protein sequence ID" value="CQR74974.1"/>
    <property type="molecule type" value="Genomic_DNA"/>
</dbReference>
<dbReference type="PANTHER" id="PTHR12935">
    <property type="entry name" value="GAMMA-GLUTAMYLCYCLOTRANSFERASE"/>
    <property type="match status" value="1"/>
</dbReference>
<dbReference type="InterPro" id="IPR013024">
    <property type="entry name" value="GGCT-like"/>
</dbReference>
<dbReference type="RefSeq" id="WP_021171202.1">
    <property type="nucleotide sequence ID" value="NZ_CTRP01000016.1"/>
</dbReference>
<evidence type="ECO:0000313" key="5">
    <source>
        <dbReference type="EMBL" id="CQR74974.1"/>
    </source>
</evidence>
<feature type="active site" description="Proton acceptor" evidence="2">
    <location>
        <position position="77"/>
    </location>
</feature>
<evidence type="ECO:0000256" key="1">
    <source>
        <dbReference type="ARBA" id="ARBA00023239"/>
    </source>
</evidence>
<proteinExistence type="predicted"/>
<dbReference type="SUPFAM" id="SSF110857">
    <property type="entry name" value="Gamma-glutamyl cyclotransferase-like"/>
    <property type="match status" value="1"/>
</dbReference>
<feature type="domain" description="Gamma-glutamylcyclotransferase AIG2-like" evidence="4">
    <location>
        <begin position="7"/>
        <end position="119"/>
    </location>
</feature>
<sequence length="149" mass="17171">METKIYAAYGSNLNLKQMKKRCPKAKVIGKGELHDYKLTFRGKQAGVANVERSNNDSVPIVLWEITKDCERDLDRYEGYPKLYEKELVTVQTDAGQKIAMIYVMAKQYEDMPSLPSEYYFEIIRQGYLDNRIETASLDEALANTKTELL</sequence>
<dbReference type="CDD" id="cd06661">
    <property type="entry name" value="GGCT_like"/>
    <property type="match status" value="1"/>
</dbReference>
<reference evidence="6" key="1">
    <citation type="submission" date="2015-03" db="EMBL/GenBank/DDBJ databases">
        <authorList>
            <person name="Nijsse Bart"/>
        </authorList>
    </citation>
    <scope>NUCLEOTIDE SEQUENCE [LARGE SCALE GENOMIC DNA]</scope>
</reference>
<gene>
    <name evidence="5" type="ORF">SpAn4DRAFT_4338</name>
</gene>
<dbReference type="InterPro" id="IPR009288">
    <property type="entry name" value="AIG2-like_dom"/>
</dbReference>
<dbReference type="InterPro" id="IPR017939">
    <property type="entry name" value="G-Glutamylcylcotransferase"/>
</dbReference>
<dbReference type="Pfam" id="PF06094">
    <property type="entry name" value="GGACT"/>
    <property type="match status" value="1"/>
</dbReference>
<dbReference type="GO" id="GO:0003839">
    <property type="term" value="F:gamma-glutamylcyclotransferase activity"/>
    <property type="evidence" value="ECO:0007669"/>
    <property type="project" value="InterPro"/>
</dbReference>
<protein>
    <recommendedName>
        <fullName evidence="4">Gamma-glutamylcyclotransferase AIG2-like domain-containing protein</fullName>
    </recommendedName>
</protein>
<evidence type="ECO:0000256" key="2">
    <source>
        <dbReference type="PIRSR" id="PIRSR617939-1"/>
    </source>
</evidence>
<feature type="binding site" evidence="3">
    <location>
        <begin position="6"/>
        <end position="11"/>
    </location>
    <ligand>
        <name>substrate</name>
    </ligand>
</feature>
<name>A0A0U1L7W8_9FIRM</name>
<dbReference type="AlphaFoldDB" id="A0A0U1L7W8"/>
<keyword evidence="6" id="KW-1185">Reference proteome</keyword>
<feature type="binding site" evidence="3">
    <location>
        <position position="119"/>
    </location>
    <ligand>
        <name>substrate</name>
    </ligand>
</feature>